<name>S4A1G1_9ACTN</name>
<evidence type="ECO:0000256" key="1">
    <source>
        <dbReference type="SAM" id="MobiDB-lite"/>
    </source>
</evidence>
<organism evidence="2 3">
    <name type="scientific">Streptomyces aurantiacus JA 4570</name>
    <dbReference type="NCBI Taxonomy" id="1286094"/>
    <lineage>
        <taxon>Bacteria</taxon>
        <taxon>Bacillati</taxon>
        <taxon>Actinomycetota</taxon>
        <taxon>Actinomycetes</taxon>
        <taxon>Kitasatosporales</taxon>
        <taxon>Streptomycetaceae</taxon>
        <taxon>Streptomyces</taxon>
        <taxon>Streptomyces aurantiacus group</taxon>
    </lineage>
</organism>
<reference evidence="2 3" key="1">
    <citation type="submission" date="2013-02" db="EMBL/GenBank/DDBJ databases">
        <title>Draft Genome Sequence of Streptomyces aurantiacus, Which Produces Setomimycin.</title>
        <authorList>
            <person name="Gruening B.A."/>
            <person name="Praeg A."/>
            <person name="Erxleben A."/>
            <person name="Guenther S."/>
            <person name="Mueller M."/>
        </authorList>
    </citation>
    <scope>NUCLEOTIDE SEQUENCE [LARGE SCALE GENOMIC DNA]</scope>
    <source>
        <strain evidence="2 3">JA 4570</strain>
    </source>
</reference>
<feature type="region of interest" description="Disordered" evidence="1">
    <location>
        <begin position="146"/>
        <end position="167"/>
    </location>
</feature>
<evidence type="ECO:0000313" key="3">
    <source>
        <dbReference type="Proteomes" id="UP000014629"/>
    </source>
</evidence>
<proteinExistence type="predicted"/>
<dbReference type="PATRIC" id="fig|1286094.4.peg.2391"/>
<dbReference type="Proteomes" id="UP000014629">
    <property type="component" value="Unassembled WGS sequence"/>
</dbReference>
<dbReference type="EMBL" id="AOPZ01000089">
    <property type="protein sequence ID" value="EPH44520.1"/>
    <property type="molecule type" value="Genomic_DNA"/>
</dbReference>
<keyword evidence="3" id="KW-1185">Reference proteome</keyword>
<dbReference type="AlphaFoldDB" id="S4A1G1"/>
<comment type="caution">
    <text evidence="2">The sequence shown here is derived from an EMBL/GenBank/DDBJ whole genome shotgun (WGS) entry which is preliminary data.</text>
</comment>
<evidence type="ECO:0000313" key="2">
    <source>
        <dbReference type="EMBL" id="EPH44520.1"/>
    </source>
</evidence>
<gene>
    <name evidence="2" type="ORF">STRAU_2418</name>
</gene>
<protein>
    <submittedName>
        <fullName evidence="2">Putative xylose repressor</fullName>
    </submittedName>
</protein>
<sequence length="281" mass="28804">MPDVARAAVDAPVDRAVDDDARADAGGDLDQRERRAVGVVGALLAVRHQVRVVVDVHRHRGGGARVLGEGAAESAPYVVAVPAGHDRRLHHAAGLAVDRARHGEPDAAHRVRVPAARAQQLAEPGAELVQDLVRALVDPQRPAALGDDLAGEREQGGAGVPGLQVGGEDDGVRVVELKADRGAAAERGRHRVAGALAQPARAEEAVEALADGGPGQAGDLLQGAAGRGAAAADQVEQVARAGPVGPASAPVLHAHSPCLPPRPPYRPLCSSTRRYILGFAC</sequence>
<accession>S4A1G1</accession>